<dbReference type="GO" id="GO:0016787">
    <property type="term" value="F:hydrolase activity"/>
    <property type="evidence" value="ECO:0007669"/>
    <property type="project" value="UniProtKB-KW"/>
</dbReference>
<keyword evidence="7" id="KW-0460">Magnesium</keyword>
<feature type="domain" description="Integrase catalytic" evidence="16">
    <location>
        <begin position="66"/>
        <end position="232"/>
    </location>
</feature>
<dbReference type="InterPro" id="IPR036397">
    <property type="entry name" value="RNaseH_sf"/>
</dbReference>
<evidence type="ECO:0000313" key="18">
    <source>
        <dbReference type="Proteomes" id="UP000765509"/>
    </source>
</evidence>
<organism evidence="17 18">
    <name type="scientific">Austropuccinia psidii MF-1</name>
    <dbReference type="NCBI Taxonomy" id="1389203"/>
    <lineage>
        <taxon>Eukaryota</taxon>
        <taxon>Fungi</taxon>
        <taxon>Dikarya</taxon>
        <taxon>Basidiomycota</taxon>
        <taxon>Pucciniomycotina</taxon>
        <taxon>Pucciniomycetes</taxon>
        <taxon>Pucciniales</taxon>
        <taxon>Sphaerophragmiaceae</taxon>
        <taxon>Austropuccinia</taxon>
    </lineage>
</organism>
<dbReference type="InterPro" id="IPR001584">
    <property type="entry name" value="Integrase_cat-core"/>
</dbReference>
<evidence type="ECO:0000256" key="8">
    <source>
        <dbReference type="ARBA" id="ARBA00022884"/>
    </source>
</evidence>
<keyword evidence="5" id="KW-0255">Endonuclease</keyword>
<dbReference type="GO" id="GO:0046872">
    <property type="term" value="F:metal ion binding"/>
    <property type="evidence" value="ECO:0007669"/>
    <property type="project" value="UniProtKB-KW"/>
</dbReference>
<dbReference type="GO" id="GO:0004519">
    <property type="term" value="F:endonuclease activity"/>
    <property type="evidence" value="ECO:0007669"/>
    <property type="project" value="UniProtKB-KW"/>
</dbReference>
<keyword evidence="4" id="KW-0479">Metal-binding</keyword>
<name>A0A9Q3EG45_9BASI</name>
<dbReference type="GO" id="GO:0003887">
    <property type="term" value="F:DNA-directed DNA polymerase activity"/>
    <property type="evidence" value="ECO:0007669"/>
    <property type="project" value="UniProtKB-KW"/>
</dbReference>
<dbReference type="Proteomes" id="UP000765509">
    <property type="component" value="Unassembled WGS sequence"/>
</dbReference>
<evidence type="ECO:0000256" key="9">
    <source>
        <dbReference type="ARBA" id="ARBA00022908"/>
    </source>
</evidence>
<evidence type="ECO:0000256" key="15">
    <source>
        <dbReference type="SAM" id="MobiDB-lite"/>
    </source>
</evidence>
<keyword evidence="8" id="KW-0694">RNA-binding</keyword>
<dbReference type="GO" id="GO:0015074">
    <property type="term" value="P:DNA integration"/>
    <property type="evidence" value="ECO:0007669"/>
    <property type="project" value="UniProtKB-KW"/>
</dbReference>
<evidence type="ECO:0000256" key="4">
    <source>
        <dbReference type="ARBA" id="ARBA00022723"/>
    </source>
</evidence>
<dbReference type="GO" id="GO:0003723">
    <property type="term" value="F:RNA binding"/>
    <property type="evidence" value="ECO:0007669"/>
    <property type="project" value="UniProtKB-KW"/>
</dbReference>
<evidence type="ECO:0000259" key="16">
    <source>
        <dbReference type="PROSITE" id="PS50994"/>
    </source>
</evidence>
<evidence type="ECO:0000256" key="11">
    <source>
        <dbReference type="ARBA" id="ARBA00022932"/>
    </source>
</evidence>
<dbReference type="GO" id="GO:0006310">
    <property type="term" value="P:DNA recombination"/>
    <property type="evidence" value="ECO:0007669"/>
    <property type="project" value="UniProtKB-KW"/>
</dbReference>
<dbReference type="AlphaFoldDB" id="A0A9Q3EG45"/>
<evidence type="ECO:0000313" key="17">
    <source>
        <dbReference type="EMBL" id="MBW0518241.1"/>
    </source>
</evidence>
<evidence type="ECO:0000256" key="7">
    <source>
        <dbReference type="ARBA" id="ARBA00022842"/>
    </source>
</evidence>
<keyword evidence="18" id="KW-1185">Reference proteome</keyword>
<dbReference type="GO" id="GO:0003964">
    <property type="term" value="F:RNA-directed DNA polymerase activity"/>
    <property type="evidence" value="ECO:0007669"/>
    <property type="project" value="UniProtKB-KW"/>
</dbReference>
<evidence type="ECO:0000256" key="5">
    <source>
        <dbReference type="ARBA" id="ARBA00022759"/>
    </source>
</evidence>
<accession>A0A9Q3EG45</accession>
<proteinExistence type="predicted"/>
<dbReference type="InterPro" id="IPR039537">
    <property type="entry name" value="Retrotran_Ty1/copia-like"/>
</dbReference>
<comment type="caution">
    <text evidence="17">The sequence shown here is derived from an EMBL/GenBank/DDBJ whole genome shotgun (WGS) entry which is preliminary data.</text>
</comment>
<sequence length="400" mass="44875">MNLNSVGIHVGKPPIVIDISDELLAEIIISKLSEGYDNLKRMIYETQPLETAKVVPKIDDYIRHSCSNTPGHTVHSDLSGQISPSTIGGGNHYLKLTDDFSRFKSVHILKRKSDAGMAIRDSVHEVERKRRTGIKVLVNDNGGEYLDLDLLELLNKKGIQMQLTSPYSPKQNPISERGNRLTSKKARTLLFTLNLPKNFWGEAVVTSTFLENIAPCSSIEYKTPFELWNGSIFGCLCYLNIPKTLRKGKFEPTSRKGIFLGYDSNKHNWRVMLENWKIIKSHDVVFNEQIFPGAPVKESVHEDSIQYSDNNSVTEIFNHEHVSQIHLSHNNDDSSCINNTNDKPPASITLAKPGWDYKLTSNQASKHVSAEIDKSNILSSQRQAHTAIHSINSSSKNPSS</sequence>
<comment type="catalytic activity">
    <reaction evidence="13">
        <text>DNA(n) + a 2'-deoxyribonucleoside 5'-triphosphate = DNA(n+1) + diphosphate</text>
        <dbReference type="Rhea" id="RHEA:22508"/>
        <dbReference type="Rhea" id="RHEA-COMP:17339"/>
        <dbReference type="Rhea" id="RHEA-COMP:17340"/>
        <dbReference type="ChEBI" id="CHEBI:33019"/>
        <dbReference type="ChEBI" id="CHEBI:61560"/>
        <dbReference type="ChEBI" id="CHEBI:173112"/>
        <dbReference type="EC" id="2.7.7.49"/>
    </reaction>
</comment>
<protein>
    <recommendedName>
        <fullName evidence="16">Integrase catalytic domain-containing protein</fullName>
    </recommendedName>
</protein>
<keyword evidence="11" id="KW-0808">Transferase</keyword>
<evidence type="ECO:0000256" key="3">
    <source>
        <dbReference type="ARBA" id="ARBA00022722"/>
    </source>
</evidence>
<feature type="compositionally biased region" description="Low complexity" evidence="15">
    <location>
        <begin position="390"/>
        <end position="400"/>
    </location>
</feature>
<dbReference type="InterPro" id="IPR012337">
    <property type="entry name" value="RNaseH-like_sf"/>
</dbReference>
<gene>
    <name evidence="17" type="ORF">O181_057956</name>
</gene>
<keyword evidence="12" id="KW-0233">DNA recombination</keyword>
<evidence type="ECO:0000256" key="12">
    <source>
        <dbReference type="ARBA" id="ARBA00023172"/>
    </source>
</evidence>
<keyword evidence="10" id="KW-0695">RNA-directed DNA polymerase</keyword>
<evidence type="ECO:0000256" key="6">
    <source>
        <dbReference type="ARBA" id="ARBA00022801"/>
    </source>
</evidence>
<keyword evidence="2" id="KW-0548">Nucleotidyltransferase</keyword>
<dbReference type="Gene3D" id="3.30.420.10">
    <property type="entry name" value="Ribonuclease H-like superfamily/Ribonuclease H"/>
    <property type="match status" value="1"/>
</dbReference>
<evidence type="ECO:0000256" key="13">
    <source>
        <dbReference type="ARBA" id="ARBA00048173"/>
    </source>
</evidence>
<dbReference type="PANTHER" id="PTHR42648">
    <property type="entry name" value="TRANSPOSASE, PUTATIVE-RELATED"/>
    <property type="match status" value="1"/>
</dbReference>
<reference evidence="17" key="1">
    <citation type="submission" date="2021-03" db="EMBL/GenBank/DDBJ databases">
        <title>Draft genome sequence of rust myrtle Austropuccinia psidii MF-1, a brazilian biotype.</title>
        <authorList>
            <person name="Quecine M.C."/>
            <person name="Pachon D.M.R."/>
            <person name="Bonatelli M.L."/>
            <person name="Correr F.H."/>
            <person name="Franceschini L.M."/>
            <person name="Leite T.F."/>
            <person name="Margarido G.R.A."/>
            <person name="Almeida C.A."/>
            <person name="Ferrarezi J.A."/>
            <person name="Labate C.A."/>
        </authorList>
    </citation>
    <scope>NUCLEOTIDE SEQUENCE</scope>
    <source>
        <strain evidence="17">MF-1</strain>
    </source>
</reference>
<keyword evidence="6" id="KW-0378">Hydrolase</keyword>
<keyword evidence="3" id="KW-0540">Nuclease</keyword>
<evidence type="ECO:0000256" key="14">
    <source>
        <dbReference type="ARBA" id="ARBA00049244"/>
    </source>
</evidence>
<comment type="catalytic activity">
    <reaction evidence="14">
        <text>DNA(n) + a 2'-deoxyribonucleoside 5'-triphosphate = DNA(n+1) + diphosphate</text>
        <dbReference type="Rhea" id="RHEA:22508"/>
        <dbReference type="Rhea" id="RHEA-COMP:17339"/>
        <dbReference type="Rhea" id="RHEA-COMP:17340"/>
        <dbReference type="ChEBI" id="CHEBI:33019"/>
        <dbReference type="ChEBI" id="CHEBI:61560"/>
        <dbReference type="ChEBI" id="CHEBI:173112"/>
        <dbReference type="EC" id="2.7.7.7"/>
    </reaction>
</comment>
<keyword evidence="1" id="KW-0815">Transposition</keyword>
<dbReference type="PANTHER" id="PTHR42648:SF11">
    <property type="entry name" value="TRANSPOSON TY4-P GAG-POL POLYPROTEIN"/>
    <property type="match status" value="1"/>
</dbReference>
<feature type="region of interest" description="Disordered" evidence="15">
    <location>
        <begin position="379"/>
        <end position="400"/>
    </location>
</feature>
<dbReference type="PROSITE" id="PS50994">
    <property type="entry name" value="INTEGRASE"/>
    <property type="match status" value="1"/>
</dbReference>
<dbReference type="SUPFAM" id="SSF53098">
    <property type="entry name" value="Ribonuclease H-like"/>
    <property type="match status" value="1"/>
</dbReference>
<evidence type="ECO:0000256" key="10">
    <source>
        <dbReference type="ARBA" id="ARBA00022918"/>
    </source>
</evidence>
<keyword evidence="11" id="KW-0239">DNA-directed DNA polymerase</keyword>
<evidence type="ECO:0000256" key="2">
    <source>
        <dbReference type="ARBA" id="ARBA00022695"/>
    </source>
</evidence>
<dbReference type="InterPro" id="IPR057670">
    <property type="entry name" value="SH3_retrovirus"/>
</dbReference>
<dbReference type="GO" id="GO:0005634">
    <property type="term" value="C:nucleus"/>
    <property type="evidence" value="ECO:0007669"/>
    <property type="project" value="UniProtKB-ARBA"/>
</dbReference>
<dbReference type="EMBL" id="AVOT02026501">
    <property type="protein sequence ID" value="MBW0518241.1"/>
    <property type="molecule type" value="Genomic_DNA"/>
</dbReference>
<keyword evidence="9" id="KW-0229">DNA integration</keyword>
<dbReference type="OrthoDB" id="3243429at2759"/>
<dbReference type="Pfam" id="PF25597">
    <property type="entry name" value="SH3_retrovirus"/>
    <property type="match status" value="1"/>
</dbReference>
<dbReference type="GO" id="GO:0032196">
    <property type="term" value="P:transposition"/>
    <property type="evidence" value="ECO:0007669"/>
    <property type="project" value="UniProtKB-KW"/>
</dbReference>
<evidence type="ECO:0000256" key="1">
    <source>
        <dbReference type="ARBA" id="ARBA00022578"/>
    </source>
</evidence>